<dbReference type="GO" id="GO:0016020">
    <property type="term" value="C:membrane"/>
    <property type="evidence" value="ECO:0007669"/>
    <property type="project" value="UniProtKB-SubCell"/>
</dbReference>
<keyword evidence="2 7" id="KW-0812">Transmembrane</keyword>
<dbReference type="SUPFAM" id="SSF81324">
    <property type="entry name" value="Voltage-gated potassium channels"/>
    <property type="match status" value="1"/>
</dbReference>
<feature type="transmembrane region" description="Helical" evidence="7">
    <location>
        <begin position="108"/>
        <end position="130"/>
    </location>
</feature>
<dbReference type="Gene3D" id="1.10.287.630">
    <property type="entry name" value="Helix hairpin bin"/>
    <property type="match status" value="1"/>
</dbReference>
<gene>
    <name evidence="9" type="ORF">TIFTF001_008811</name>
</gene>
<accession>A0AA87ZVJ7</accession>
<dbReference type="PANTHER" id="PTHR45651:SF94">
    <property type="entry name" value="CYCLIC NUCLEOTIDE-BINDING DOMAIN-CONTAINING PROTEIN"/>
    <property type="match status" value="1"/>
</dbReference>
<keyword evidence="5" id="KW-0406">Ion transport</keyword>
<dbReference type="GO" id="GO:0005216">
    <property type="term" value="F:monoatomic ion channel activity"/>
    <property type="evidence" value="ECO:0007669"/>
    <property type="project" value="InterPro"/>
</dbReference>
<evidence type="ECO:0000256" key="3">
    <source>
        <dbReference type="ARBA" id="ARBA00022989"/>
    </source>
</evidence>
<feature type="domain" description="Ion transport" evidence="8">
    <location>
        <begin position="15"/>
        <end position="294"/>
    </location>
</feature>
<protein>
    <recommendedName>
        <fullName evidence="8">Ion transport domain-containing protein</fullName>
    </recommendedName>
</protein>
<keyword evidence="5" id="KW-0813">Transport</keyword>
<dbReference type="InterPro" id="IPR005821">
    <property type="entry name" value="Ion_trans_dom"/>
</dbReference>
<keyword evidence="10" id="KW-1185">Reference proteome</keyword>
<name>A0AA87ZVJ7_FICCA</name>
<evidence type="ECO:0000256" key="7">
    <source>
        <dbReference type="SAM" id="Phobius"/>
    </source>
</evidence>
<dbReference type="PANTHER" id="PTHR45651">
    <property type="entry name" value="CYCLIC NUCLEOTIDE-GATED ION CHANNEL 15-RELATED-RELATED"/>
    <property type="match status" value="1"/>
</dbReference>
<feature type="transmembrane region" description="Helical" evidence="7">
    <location>
        <begin position="15"/>
        <end position="38"/>
    </location>
</feature>
<dbReference type="InterPro" id="IPR018490">
    <property type="entry name" value="cNMP-bd_dom_sf"/>
</dbReference>
<evidence type="ECO:0000256" key="4">
    <source>
        <dbReference type="ARBA" id="ARBA00023136"/>
    </source>
</evidence>
<keyword evidence="4 7" id="KW-0472">Membrane</keyword>
<dbReference type="Pfam" id="PF00520">
    <property type="entry name" value="Ion_trans"/>
    <property type="match status" value="1"/>
</dbReference>
<sequence>MKKMLDPQAAFLQKWNQIFLLSCFIAVSIDPLFFYILIIDDNKKCLGVHKSLETIVCVLRTLTDICYLLRIIFQFQTGYVAPSSRVFGRGELVYDPVAIAKRYLSSCFIIDAFSILPLPQVMILFVIPSIKRPVPLTTKDTLQIMVLVQYIPRVVRIFPLFKKVTSTSGILTEAAWAGAAFNLFLYMLASHVIGAFWYLLSIERVDKCWRQEFHRQNLSRQHLYCSVNHGNDPVISNLDMVKLLKTACPSVDPDEIKNSTTFSFGIFADALTSGVVQSMDFPFKFFYCFWWGLSNLRFEETRVKRERRRKYERWMAHRMLPEDLKERIRRYEHYIWQETRGIEEEELFRNLPKDLRRDIKRHLFLGLVRRPLPLVLERPWLCPGSTAALLLQPRWCCSATAAARDVPWAAVAGRAPSKIPCFD</sequence>
<comment type="subcellular location">
    <subcellularLocation>
        <location evidence="1">Membrane</location>
        <topology evidence="1">Multi-pass membrane protein</topology>
    </subcellularLocation>
</comment>
<evidence type="ECO:0000256" key="5">
    <source>
        <dbReference type="ARBA" id="ARBA00023286"/>
    </source>
</evidence>
<organism evidence="9 10">
    <name type="scientific">Ficus carica</name>
    <name type="common">Common fig</name>
    <dbReference type="NCBI Taxonomy" id="3494"/>
    <lineage>
        <taxon>Eukaryota</taxon>
        <taxon>Viridiplantae</taxon>
        <taxon>Streptophyta</taxon>
        <taxon>Embryophyta</taxon>
        <taxon>Tracheophyta</taxon>
        <taxon>Spermatophyta</taxon>
        <taxon>Magnoliopsida</taxon>
        <taxon>eudicotyledons</taxon>
        <taxon>Gunneridae</taxon>
        <taxon>Pentapetalae</taxon>
        <taxon>rosids</taxon>
        <taxon>fabids</taxon>
        <taxon>Rosales</taxon>
        <taxon>Moraceae</taxon>
        <taxon>Ficeae</taxon>
        <taxon>Ficus</taxon>
    </lineage>
</organism>
<evidence type="ECO:0000256" key="6">
    <source>
        <dbReference type="ARBA" id="ARBA00023303"/>
    </source>
</evidence>
<evidence type="ECO:0000256" key="2">
    <source>
        <dbReference type="ARBA" id="ARBA00022692"/>
    </source>
</evidence>
<evidence type="ECO:0000259" key="8">
    <source>
        <dbReference type="Pfam" id="PF00520"/>
    </source>
</evidence>
<feature type="transmembrane region" description="Helical" evidence="7">
    <location>
        <begin position="174"/>
        <end position="200"/>
    </location>
</feature>
<dbReference type="Proteomes" id="UP001187192">
    <property type="component" value="Unassembled WGS sequence"/>
</dbReference>
<comment type="caution">
    <text evidence="9">The sequence shown here is derived from an EMBL/GenBank/DDBJ whole genome shotgun (WGS) entry which is preliminary data.</text>
</comment>
<dbReference type="EMBL" id="BTGU01000009">
    <property type="protein sequence ID" value="GMN39585.1"/>
    <property type="molecule type" value="Genomic_DNA"/>
</dbReference>
<dbReference type="AlphaFoldDB" id="A0AA87ZVJ7"/>
<dbReference type="Gene3D" id="1.10.287.70">
    <property type="match status" value="1"/>
</dbReference>
<keyword evidence="6" id="KW-0407">Ion channel</keyword>
<evidence type="ECO:0000256" key="1">
    <source>
        <dbReference type="ARBA" id="ARBA00004141"/>
    </source>
</evidence>
<evidence type="ECO:0000313" key="10">
    <source>
        <dbReference type="Proteomes" id="UP001187192"/>
    </source>
</evidence>
<evidence type="ECO:0000313" key="9">
    <source>
        <dbReference type="EMBL" id="GMN39585.1"/>
    </source>
</evidence>
<proteinExistence type="predicted"/>
<keyword evidence="3 7" id="KW-1133">Transmembrane helix</keyword>
<keyword evidence="5" id="KW-1071">Ligand-gated ion channel</keyword>
<reference evidence="9" key="1">
    <citation type="submission" date="2023-07" db="EMBL/GenBank/DDBJ databases">
        <title>draft genome sequence of fig (Ficus carica).</title>
        <authorList>
            <person name="Takahashi T."/>
            <person name="Nishimura K."/>
        </authorList>
    </citation>
    <scope>NUCLEOTIDE SEQUENCE</scope>
</reference>
<dbReference type="SUPFAM" id="SSF51206">
    <property type="entry name" value="cAMP-binding domain-like"/>
    <property type="match status" value="1"/>
</dbReference>